<evidence type="ECO:0000256" key="3">
    <source>
        <dbReference type="ARBA" id="ARBA00022989"/>
    </source>
</evidence>
<reference evidence="7 8" key="1">
    <citation type="submission" date="2024-04" db="EMBL/GenBank/DDBJ databases">
        <authorList>
            <consortium name="Genoscope - CEA"/>
            <person name="William W."/>
        </authorList>
    </citation>
    <scope>NUCLEOTIDE SEQUENCE [LARGE SCALE GENOMIC DNA]</scope>
</reference>
<dbReference type="GO" id="GO:0016020">
    <property type="term" value="C:membrane"/>
    <property type="evidence" value="ECO:0007669"/>
    <property type="project" value="UniProtKB-SubCell"/>
</dbReference>
<evidence type="ECO:0000256" key="2">
    <source>
        <dbReference type="ARBA" id="ARBA00022692"/>
    </source>
</evidence>
<dbReference type="PRINTS" id="PR00237">
    <property type="entry name" value="GPCRRHODOPSN"/>
</dbReference>
<dbReference type="EMBL" id="CAXITT010000043">
    <property type="protein sequence ID" value="CAL1529160.1"/>
    <property type="molecule type" value="Genomic_DNA"/>
</dbReference>
<accession>A0AAV2H661</accession>
<feature type="domain" description="G-protein coupled receptors family 1 profile" evidence="6">
    <location>
        <begin position="1"/>
        <end position="266"/>
    </location>
</feature>
<dbReference type="PANTHER" id="PTHR46641">
    <property type="entry name" value="FMRFAMIDE RECEPTOR-RELATED"/>
    <property type="match status" value="1"/>
</dbReference>
<dbReference type="Gene3D" id="1.20.1070.10">
    <property type="entry name" value="Rhodopsin 7-helix transmembrane proteins"/>
    <property type="match status" value="1"/>
</dbReference>
<evidence type="ECO:0000313" key="8">
    <source>
        <dbReference type="Proteomes" id="UP001497497"/>
    </source>
</evidence>
<dbReference type="SUPFAM" id="SSF81321">
    <property type="entry name" value="Family A G protein-coupled receptor-like"/>
    <property type="match status" value="1"/>
</dbReference>
<keyword evidence="3 5" id="KW-1133">Transmembrane helix</keyword>
<comment type="subcellular location">
    <subcellularLocation>
        <location evidence="1">Membrane</location>
    </subcellularLocation>
</comment>
<evidence type="ECO:0000256" key="1">
    <source>
        <dbReference type="ARBA" id="ARBA00004370"/>
    </source>
</evidence>
<proteinExistence type="predicted"/>
<dbReference type="Proteomes" id="UP001497497">
    <property type="component" value="Unassembled WGS sequence"/>
</dbReference>
<evidence type="ECO:0000259" key="6">
    <source>
        <dbReference type="PROSITE" id="PS50262"/>
    </source>
</evidence>
<feature type="transmembrane region" description="Helical" evidence="5">
    <location>
        <begin position="243"/>
        <end position="269"/>
    </location>
</feature>
<dbReference type="GO" id="GO:0004930">
    <property type="term" value="F:G protein-coupled receptor activity"/>
    <property type="evidence" value="ECO:0007669"/>
    <property type="project" value="InterPro"/>
</dbReference>
<dbReference type="PANTHER" id="PTHR46641:SF2">
    <property type="entry name" value="FMRFAMIDE RECEPTOR"/>
    <property type="match status" value="1"/>
</dbReference>
<organism evidence="7 8">
    <name type="scientific">Lymnaea stagnalis</name>
    <name type="common">Great pond snail</name>
    <name type="synonym">Helix stagnalis</name>
    <dbReference type="NCBI Taxonomy" id="6523"/>
    <lineage>
        <taxon>Eukaryota</taxon>
        <taxon>Metazoa</taxon>
        <taxon>Spiralia</taxon>
        <taxon>Lophotrochozoa</taxon>
        <taxon>Mollusca</taxon>
        <taxon>Gastropoda</taxon>
        <taxon>Heterobranchia</taxon>
        <taxon>Euthyneura</taxon>
        <taxon>Panpulmonata</taxon>
        <taxon>Hygrophila</taxon>
        <taxon>Lymnaeoidea</taxon>
        <taxon>Lymnaeidae</taxon>
        <taxon>Lymnaea</taxon>
    </lineage>
</organism>
<protein>
    <recommendedName>
        <fullName evidence="6">G-protein coupled receptors family 1 profile domain-containing protein</fullName>
    </recommendedName>
</protein>
<evidence type="ECO:0000256" key="5">
    <source>
        <dbReference type="SAM" id="Phobius"/>
    </source>
</evidence>
<dbReference type="InterPro" id="IPR017452">
    <property type="entry name" value="GPCR_Rhodpsn_7TM"/>
</dbReference>
<name>A0AAV2H661_LYMST</name>
<feature type="transmembrane region" description="Helical" evidence="5">
    <location>
        <begin position="205"/>
        <end position="223"/>
    </location>
</feature>
<dbReference type="InterPro" id="IPR000276">
    <property type="entry name" value="GPCR_Rhodpsn"/>
</dbReference>
<dbReference type="Pfam" id="PF00001">
    <property type="entry name" value="7tm_1"/>
    <property type="match status" value="1"/>
</dbReference>
<gene>
    <name evidence="7" type="ORF">GSLYS_00003315001</name>
</gene>
<feature type="transmembrane region" description="Helical" evidence="5">
    <location>
        <begin position="46"/>
        <end position="65"/>
    </location>
</feature>
<dbReference type="InterPro" id="IPR052954">
    <property type="entry name" value="GPCR-Ligand_Int"/>
</dbReference>
<keyword evidence="2 5" id="KW-0812">Transmembrane</keyword>
<feature type="transmembrane region" description="Helical" evidence="5">
    <location>
        <begin position="71"/>
        <end position="91"/>
    </location>
</feature>
<keyword evidence="8" id="KW-1185">Reference proteome</keyword>
<evidence type="ECO:0000256" key="4">
    <source>
        <dbReference type="ARBA" id="ARBA00023136"/>
    </source>
</evidence>
<evidence type="ECO:0000313" key="7">
    <source>
        <dbReference type="EMBL" id="CAL1529160.1"/>
    </source>
</evidence>
<sequence>MLVLFRHGVDDSKNIVLFGLSVADMIYSFSETYGRIMYIALRVDLFIGYEISLFYIVCFVYFSTFGMVTSVWLVSLISFERMIAVCFPFHVSRLMSPMRMRCMVVLVFTFIAVLYSPSLCMYYLDLAFRTGFNITILKYFTRREYIDNEWWISIMLDHILPAFECPVPMISIIIFTFATILKLIKANKSMGSSSTSKAKRVNEMRSIKISLIICGCMAFSILVPNACIEAYPTISGDKIPSNAFVFIRSFNLLAVQFSATMNFFIYVALSSKFKSTCFDLFKCNK</sequence>
<dbReference type="PROSITE" id="PS50262">
    <property type="entry name" value="G_PROTEIN_RECEP_F1_2"/>
    <property type="match status" value="1"/>
</dbReference>
<feature type="transmembrane region" description="Helical" evidence="5">
    <location>
        <begin position="103"/>
        <end position="124"/>
    </location>
</feature>
<feature type="transmembrane region" description="Helical" evidence="5">
    <location>
        <begin position="15"/>
        <end position="34"/>
    </location>
</feature>
<keyword evidence="4 5" id="KW-0472">Membrane</keyword>
<feature type="transmembrane region" description="Helical" evidence="5">
    <location>
        <begin position="166"/>
        <end position="184"/>
    </location>
</feature>
<comment type="caution">
    <text evidence="7">The sequence shown here is derived from an EMBL/GenBank/DDBJ whole genome shotgun (WGS) entry which is preliminary data.</text>
</comment>
<dbReference type="AlphaFoldDB" id="A0AAV2H661"/>